<dbReference type="InterPro" id="IPR028082">
    <property type="entry name" value="Peripla_BP_I"/>
</dbReference>
<protein>
    <submittedName>
        <fullName evidence="6">Amino acid/amide ABC transporter substrate-binding protein, HAAT family</fullName>
    </submittedName>
</protein>
<comment type="similarity">
    <text evidence="1">Belongs to the leucine-binding protein family.</text>
</comment>
<gene>
    <name evidence="6" type="ORF">SAMN04244559_00824</name>
</gene>
<proteinExistence type="inferred from homology"/>
<dbReference type="AlphaFoldDB" id="A0A1H6H730"/>
<keyword evidence="7" id="KW-1185">Reference proteome</keyword>
<dbReference type="PANTHER" id="PTHR30483">
    <property type="entry name" value="LEUCINE-SPECIFIC-BINDING PROTEIN"/>
    <property type="match status" value="1"/>
</dbReference>
<evidence type="ECO:0000313" key="7">
    <source>
        <dbReference type="Proteomes" id="UP000182983"/>
    </source>
</evidence>
<dbReference type="Gene3D" id="3.40.50.2300">
    <property type="match status" value="2"/>
</dbReference>
<evidence type="ECO:0000256" key="3">
    <source>
        <dbReference type="ARBA" id="ARBA00022970"/>
    </source>
</evidence>
<sequence>MGRFVRWRAFLLGVGAVWACLGAEAAIAADPIRIGSFLSVTGPASFLGEPEKKTLELYVERANRDGGVLGRPIELIIYDDGGAGEKAATFAKRLADSDKVDVLIGGTTTGTTMAAVPMAERAKVPLISLAAGIPIIDPVKSWVFKVPHTDRMAAEKVILDMKKRGIAKIALISEDAGFGKSGHDQTVAVARENGIEIVADEVYSAKDPDVTAQLTKIKNSPGVQAVFNFGAGQGPAIVTRNFRQLGMTVPLYQSHGVASKDYIRLAGEAAEGVRLPAAGLVVAAQLAATDPQKPVVTAFKSEYEKTFKSEVSTFAGHPYDALQIVLAAINRAGSTDKAKVRDEIEKTSGYVGTAGMVSMSPTDHMGLSPSAFHMVEVRKGDWVLLD</sequence>
<evidence type="ECO:0000259" key="5">
    <source>
        <dbReference type="Pfam" id="PF13458"/>
    </source>
</evidence>
<keyword evidence="3" id="KW-0029">Amino-acid transport</keyword>
<dbReference type="InterPro" id="IPR051010">
    <property type="entry name" value="BCAA_transport"/>
</dbReference>
<dbReference type="PANTHER" id="PTHR30483:SF38">
    <property type="entry name" value="BLR7848 PROTEIN"/>
    <property type="match status" value="1"/>
</dbReference>
<evidence type="ECO:0000256" key="1">
    <source>
        <dbReference type="ARBA" id="ARBA00010062"/>
    </source>
</evidence>
<dbReference type="CDD" id="cd06333">
    <property type="entry name" value="PBP1_ABC_RPA1789-like"/>
    <property type="match status" value="1"/>
</dbReference>
<dbReference type="OrthoDB" id="9791590at2"/>
<name>A0A1H6H730_MAGFU</name>
<reference evidence="7" key="1">
    <citation type="submission" date="2016-10" db="EMBL/GenBank/DDBJ databases">
        <authorList>
            <person name="Varghese N."/>
            <person name="Submissions S."/>
        </authorList>
    </citation>
    <scope>NUCLEOTIDE SEQUENCE [LARGE SCALE GENOMIC DNA]</scope>
    <source>
        <strain evidence="7">DSM 13234</strain>
    </source>
</reference>
<dbReference type="Pfam" id="PF13458">
    <property type="entry name" value="Peripla_BP_6"/>
    <property type="match status" value="1"/>
</dbReference>
<dbReference type="EMBL" id="FNWO01000003">
    <property type="protein sequence ID" value="SEH29860.1"/>
    <property type="molecule type" value="Genomic_DNA"/>
</dbReference>
<dbReference type="InterPro" id="IPR028081">
    <property type="entry name" value="Leu-bd"/>
</dbReference>
<feature type="chain" id="PRO_5010384456" evidence="4">
    <location>
        <begin position="29"/>
        <end position="386"/>
    </location>
</feature>
<feature type="signal peptide" evidence="4">
    <location>
        <begin position="1"/>
        <end position="28"/>
    </location>
</feature>
<evidence type="ECO:0000256" key="2">
    <source>
        <dbReference type="ARBA" id="ARBA00022729"/>
    </source>
</evidence>
<evidence type="ECO:0000256" key="4">
    <source>
        <dbReference type="SAM" id="SignalP"/>
    </source>
</evidence>
<dbReference type="GO" id="GO:0006865">
    <property type="term" value="P:amino acid transport"/>
    <property type="evidence" value="ECO:0007669"/>
    <property type="project" value="UniProtKB-KW"/>
</dbReference>
<dbReference type="Proteomes" id="UP000182983">
    <property type="component" value="Unassembled WGS sequence"/>
</dbReference>
<keyword evidence="3" id="KW-0813">Transport</keyword>
<organism evidence="6 7">
    <name type="scientific">Magnetospirillum fulvum</name>
    <name type="common">Rhodospirillum fulvum</name>
    <dbReference type="NCBI Taxonomy" id="1082"/>
    <lineage>
        <taxon>Bacteria</taxon>
        <taxon>Pseudomonadati</taxon>
        <taxon>Pseudomonadota</taxon>
        <taxon>Alphaproteobacteria</taxon>
        <taxon>Rhodospirillales</taxon>
        <taxon>Rhodospirillaceae</taxon>
        <taxon>Magnetospirillum</taxon>
    </lineage>
</organism>
<dbReference type="SUPFAM" id="SSF53822">
    <property type="entry name" value="Periplasmic binding protein-like I"/>
    <property type="match status" value="1"/>
</dbReference>
<evidence type="ECO:0000313" key="6">
    <source>
        <dbReference type="EMBL" id="SEH29860.1"/>
    </source>
</evidence>
<keyword evidence="2 4" id="KW-0732">Signal</keyword>
<feature type="domain" description="Leucine-binding protein" evidence="5">
    <location>
        <begin position="31"/>
        <end position="375"/>
    </location>
</feature>
<accession>A0A1H6H730</accession>
<dbReference type="RefSeq" id="WP_074765854.1">
    <property type="nucleotide sequence ID" value="NZ_FNWO01000003.1"/>
</dbReference>